<gene>
    <name evidence="5" type="ORF">OJ16_02625</name>
</gene>
<name>A0A0C2JUF4_9VIBR</name>
<dbReference type="STRING" id="1461322.OJ16_02625"/>
<accession>A0A0C2JUF4</accession>
<evidence type="ECO:0000256" key="3">
    <source>
        <dbReference type="ARBA" id="ARBA00022679"/>
    </source>
</evidence>
<keyword evidence="2" id="KW-0328">Glycosyltransferase</keyword>
<dbReference type="Proteomes" id="UP000031672">
    <property type="component" value="Unassembled WGS sequence"/>
</dbReference>
<evidence type="ECO:0000259" key="4">
    <source>
        <dbReference type="Pfam" id="PF00535"/>
    </source>
</evidence>
<dbReference type="InterPro" id="IPR029044">
    <property type="entry name" value="Nucleotide-diphossugar_trans"/>
</dbReference>
<dbReference type="PANTHER" id="PTHR43685">
    <property type="entry name" value="GLYCOSYLTRANSFERASE"/>
    <property type="match status" value="1"/>
</dbReference>
<keyword evidence="6" id="KW-1185">Reference proteome</keyword>
<sequence length="272" mass="31720">MMKTKNIAFIMSVYKKDCPEKLRASLESMLSQTIESDILIYRDGLVSKELSIVLEDYKTYQNIFIYEDDENKGLAFALNYLIDVSIGRGYEFLARMDSDDLSRPGRLEKQVEFLFNNDDVDVVGASCREFGASFALAEKHLPTTHKELMEFSITRCPFVHPTVMFRTSVFENGSRYPTNTKLTEDMALWYELLKKGVKFSNLNEVLLDYYLDENTISRRQGIGKAISEFTIRIENMHALNKTSFRNYLLISSRLIFHILPNFMVKYMYKNKR</sequence>
<evidence type="ECO:0000256" key="2">
    <source>
        <dbReference type="ARBA" id="ARBA00022676"/>
    </source>
</evidence>
<reference evidence="5 6" key="1">
    <citation type="submission" date="2014-11" db="EMBL/GenBank/DDBJ databases">
        <title>Draft Genome Sequence of Vibrio piscirenalis strains CECT 8603T and CECT 8604, two marine Gammaproteobacterium isolated from cultured gilthead sea bream (Sparus aurata).</title>
        <authorList>
            <person name="Arahal D.R."/>
            <person name="Rodrigo-Torres L."/>
            <person name="Lucena T."/>
            <person name="Pujalte M.J."/>
        </authorList>
    </citation>
    <scope>NUCLEOTIDE SEQUENCE [LARGE SCALE GENOMIC DNA]</scope>
    <source>
        <strain evidence="5 6">DCR 1-4-2</strain>
    </source>
</reference>
<dbReference type="PANTHER" id="PTHR43685:SF5">
    <property type="entry name" value="GLYCOSYLTRANSFERASE EPSE-RELATED"/>
    <property type="match status" value="1"/>
</dbReference>
<evidence type="ECO:0000256" key="1">
    <source>
        <dbReference type="ARBA" id="ARBA00006739"/>
    </source>
</evidence>
<dbReference type="SUPFAM" id="SSF53448">
    <property type="entry name" value="Nucleotide-diphospho-sugar transferases"/>
    <property type="match status" value="1"/>
</dbReference>
<dbReference type="RefSeq" id="WP_040987176.1">
    <property type="nucleotide sequence ID" value="NZ_JTKH01000005.1"/>
</dbReference>
<dbReference type="InterPro" id="IPR001173">
    <property type="entry name" value="Glyco_trans_2-like"/>
</dbReference>
<dbReference type="OrthoDB" id="9801954at2"/>
<comment type="caution">
    <text evidence="5">The sequence shown here is derived from an EMBL/GenBank/DDBJ whole genome shotgun (WGS) entry which is preliminary data.</text>
</comment>
<dbReference type="AlphaFoldDB" id="A0A0C2JUF4"/>
<evidence type="ECO:0000313" key="6">
    <source>
        <dbReference type="Proteomes" id="UP000031672"/>
    </source>
</evidence>
<organism evidence="5 6">
    <name type="scientific">Vibrio renipiscarius</name>
    <dbReference type="NCBI Taxonomy" id="1461322"/>
    <lineage>
        <taxon>Bacteria</taxon>
        <taxon>Pseudomonadati</taxon>
        <taxon>Pseudomonadota</taxon>
        <taxon>Gammaproteobacteria</taxon>
        <taxon>Vibrionales</taxon>
        <taxon>Vibrionaceae</taxon>
        <taxon>Vibrio</taxon>
    </lineage>
</organism>
<dbReference type="Pfam" id="PF00535">
    <property type="entry name" value="Glycos_transf_2"/>
    <property type="match status" value="1"/>
</dbReference>
<evidence type="ECO:0000313" key="5">
    <source>
        <dbReference type="EMBL" id="KII81163.1"/>
    </source>
</evidence>
<feature type="domain" description="Glycosyltransferase 2-like" evidence="4">
    <location>
        <begin position="10"/>
        <end position="152"/>
    </location>
</feature>
<dbReference type="GO" id="GO:0016757">
    <property type="term" value="F:glycosyltransferase activity"/>
    <property type="evidence" value="ECO:0007669"/>
    <property type="project" value="UniProtKB-KW"/>
</dbReference>
<keyword evidence="3" id="KW-0808">Transferase</keyword>
<dbReference type="EMBL" id="JTKH01000005">
    <property type="protein sequence ID" value="KII81163.1"/>
    <property type="molecule type" value="Genomic_DNA"/>
</dbReference>
<dbReference type="Gene3D" id="3.90.550.10">
    <property type="entry name" value="Spore Coat Polysaccharide Biosynthesis Protein SpsA, Chain A"/>
    <property type="match status" value="1"/>
</dbReference>
<dbReference type="InterPro" id="IPR050834">
    <property type="entry name" value="Glycosyltransf_2"/>
</dbReference>
<accession>A0A0C2KG48</accession>
<proteinExistence type="inferred from homology"/>
<protein>
    <recommendedName>
        <fullName evidence="4">Glycosyltransferase 2-like domain-containing protein</fullName>
    </recommendedName>
</protein>
<comment type="similarity">
    <text evidence="1">Belongs to the glycosyltransferase 2 family.</text>
</comment>